<reference evidence="3 4" key="1">
    <citation type="submission" date="2016-10" db="EMBL/GenBank/DDBJ databases">
        <authorList>
            <person name="de Groot N.N."/>
        </authorList>
    </citation>
    <scope>NUCLEOTIDE SEQUENCE [LARGE SCALE GENOMIC DNA]</scope>
    <source>
        <strain evidence="3 4">CGMCC 1.9157</strain>
    </source>
</reference>
<dbReference type="Gene3D" id="3.40.50.410">
    <property type="entry name" value="von Willebrand factor, type A domain"/>
    <property type="match status" value="2"/>
</dbReference>
<dbReference type="EMBL" id="FOVR01000007">
    <property type="protein sequence ID" value="SFO50151.1"/>
    <property type="molecule type" value="Genomic_DNA"/>
</dbReference>
<dbReference type="SUPFAM" id="SSF53300">
    <property type="entry name" value="vWA-like"/>
    <property type="match status" value="1"/>
</dbReference>
<dbReference type="PROSITE" id="PS50234">
    <property type="entry name" value="VWFA"/>
    <property type="match status" value="1"/>
</dbReference>
<keyword evidence="1" id="KW-0812">Transmembrane</keyword>
<keyword evidence="1" id="KW-1133">Transmembrane helix</keyword>
<protein>
    <submittedName>
        <fullName evidence="3">Flp pilus assembly protein TadG</fullName>
    </submittedName>
</protein>
<accession>A0A1I5HQR1</accession>
<evidence type="ECO:0000313" key="3">
    <source>
        <dbReference type="EMBL" id="SFO50151.1"/>
    </source>
</evidence>
<dbReference type="RefSeq" id="WP_090073239.1">
    <property type="nucleotide sequence ID" value="NZ_FOVR01000007.1"/>
</dbReference>
<keyword evidence="4" id="KW-1185">Reference proteome</keyword>
<organism evidence="3 4">
    <name type="scientific">Cohaesibacter marisflavi</name>
    <dbReference type="NCBI Taxonomy" id="655353"/>
    <lineage>
        <taxon>Bacteria</taxon>
        <taxon>Pseudomonadati</taxon>
        <taxon>Pseudomonadota</taxon>
        <taxon>Alphaproteobacteria</taxon>
        <taxon>Hyphomicrobiales</taxon>
        <taxon>Cohaesibacteraceae</taxon>
    </lineage>
</organism>
<evidence type="ECO:0000256" key="1">
    <source>
        <dbReference type="SAM" id="Phobius"/>
    </source>
</evidence>
<feature type="domain" description="VWFA" evidence="2">
    <location>
        <begin position="167"/>
        <end position="230"/>
    </location>
</feature>
<feature type="transmembrane region" description="Helical" evidence="1">
    <location>
        <begin position="43"/>
        <end position="63"/>
    </location>
</feature>
<dbReference type="Pfam" id="PF13519">
    <property type="entry name" value="VWA_2"/>
    <property type="match status" value="1"/>
</dbReference>
<evidence type="ECO:0000313" key="4">
    <source>
        <dbReference type="Proteomes" id="UP000199236"/>
    </source>
</evidence>
<dbReference type="InterPro" id="IPR002035">
    <property type="entry name" value="VWF_A"/>
</dbReference>
<dbReference type="STRING" id="655353.SAMN04488056_10747"/>
<dbReference type="InterPro" id="IPR036465">
    <property type="entry name" value="vWFA_dom_sf"/>
</dbReference>
<name>A0A1I5HQR1_9HYPH</name>
<gene>
    <name evidence="3" type="ORF">SAMN04488056_10747</name>
</gene>
<dbReference type="InterPro" id="IPR028087">
    <property type="entry name" value="Tad_N"/>
</dbReference>
<evidence type="ECO:0000259" key="2">
    <source>
        <dbReference type="PROSITE" id="PS50234"/>
    </source>
</evidence>
<dbReference type="OrthoDB" id="7522752at2"/>
<sequence length="540" mass="60130">MHTFARIVSRCHLDTLFSATSSSSPRQEEQKGKRSFSRDQSGAIAIIFVLSLLPIIMMLGAAIDYARAALARSEAQDALDAATLAAVKQIGALDEKDISDLISAYVSANGPKDSNIKIDKIDIQDNPTSLQVWASGSTQMTLMQFANIDNIDFTVTSKTVAGNKTLEVVMVLDNSGSMASSAGSKTRIEALKDASKELIEILDEKKQDEESLSFGLVPFTQMVRLTAGLDGKDWKQVQWIDQNGVSSINGKNHPPNSNRLSLFATLKDPYTHQQIKWAGCVEARPHPLDIRDSTPNANEPDSYFVPFFHPDRREKYNSRRSTWSNDYYLPRDDWANGQTYAEKLAYGYYFNQTIRKSNYGPNYWCDMPRIMPLTHDTAAVESHISTMRANGATNIHMGTIWGLRLLSPQAPYTQGRAYDDEENIKALIIMTDGNNTYYNNYYHAYGWYSDGRISGSSSIVAEMNKRTTEACQAAKDAISDKARKIKIFTIYFGSPSVSTANMLKGCASKAEWYKSVSNASDLTKVFQNIASELSNLRLVE</sequence>
<dbReference type="Pfam" id="PF13400">
    <property type="entry name" value="Tad"/>
    <property type="match status" value="1"/>
</dbReference>
<keyword evidence="1" id="KW-0472">Membrane</keyword>
<dbReference type="AlphaFoldDB" id="A0A1I5HQR1"/>
<dbReference type="Proteomes" id="UP000199236">
    <property type="component" value="Unassembled WGS sequence"/>
</dbReference>
<proteinExistence type="predicted"/>